<dbReference type="GO" id="GO:0006357">
    <property type="term" value="P:regulation of transcription by RNA polymerase II"/>
    <property type="evidence" value="ECO:0007669"/>
    <property type="project" value="TreeGrafter"/>
</dbReference>
<dbReference type="PRINTS" id="PR00053">
    <property type="entry name" value="FORKHEAD"/>
</dbReference>
<comment type="caution">
    <text evidence="8">The sequence shown here is derived from an EMBL/GenBank/DDBJ whole genome shotgun (WGS) entry which is preliminary data.</text>
</comment>
<dbReference type="GO" id="GO:0003700">
    <property type="term" value="F:DNA-binding transcription factor activity"/>
    <property type="evidence" value="ECO:0007669"/>
    <property type="project" value="InterPro"/>
</dbReference>
<dbReference type="GO" id="GO:1990837">
    <property type="term" value="F:sequence-specific double-stranded DNA binding"/>
    <property type="evidence" value="ECO:0007669"/>
    <property type="project" value="TreeGrafter"/>
</dbReference>
<dbReference type="AlphaFoldDB" id="A0A8S1HTH8"/>
<comment type="subcellular location">
    <subcellularLocation>
        <location evidence="5">Nucleus</location>
    </subcellularLocation>
</comment>
<reference evidence="8" key="1">
    <citation type="submission" date="2020-10" db="EMBL/GenBank/DDBJ databases">
        <authorList>
            <person name="Kikuchi T."/>
        </authorList>
    </citation>
    <scope>NUCLEOTIDE SEQUENCE</scope>
    <source>
        <strain evidence="8">NKZ352</strain>
    </source>
</reference>
<dbReference type="InterPro" id="IPR001766">
    <property type="entry name" value="Fork_head_dom"/>
</dbReference>
<organism evidence="8 9">
    <name type="scientific">Caenorhabditis auriculariae</name>
    <dbReference type="NCBI Taxonomy" id="2777116"/>
    <lineage>
        <taxon>Eukaryota</taxon>
        <taxon>Metazoa</taxon>
        <taxon>Ecdysozoa</taxon>
        <taxon>Nematoda</taxon>
        <taxon>Chromadorea</taxon>
        <taxon>Rhabditida</taxon>
        <taxon>Rhabditina</taxon>
        <taxon>Rhabditomorpha</taxon>
        <taxon>Rhabditoidea</taxon>
        <taxon>Rhabditidae</taxon>
        <taxon>Peloderinae</taxon>
        <taxon>Caenorhabditis</taxon>
    </lineage>
</organism>
<sequence length="393" mass="44027">MNLISNASKVFELCNKVTVNICCYKGKECWARTRTPDVVAPPLFDKLPRLIFCPPTHPTPAVRYRIQRWRSADVLIGPAARRGYGSSGSASPPLLASCAPFFSFFHKLFGFLLCFVIVLLQKSSTMARFSIRELCPDLTDAVADSPPSGSMALSFDQSPSSLKTPPLELMTPLKTEEDDFDEGIAEDRSDSGESCIKDASKSPDELKSGEAKSPSADKPPYSYNALIMMAIKNSKEKRLTLAGIYDYIISNYPFYRDNKQGWQNSIRHNLSLNKCFVKVPRSFDDPGKGNYWMLDANCEDEVFIGGSTGKLRRRPSSMTRARFDAYKQYGAAAAALFPNFFAPPVPNAVRPPNFPNPPYIRPVMPLAPNIPQIYPQELLQYYLAQQTDMFRKY</sequence>
<accession>A0A8S1HTH8</accession>
<evidence type="ECO:0000256" key="4">
    <source>
        <dbReference type="ARBA" id="ARBA00077297"/>
    </source>
</evidence>
<dbReference type="FunFam" id="1.10.10.10:FF:000135">
    <property type="entry name" value="forkhead box protein G1"/>
    <property type="match status" value="1"/>
</dbReference>
<dbReference type="InterPro" id="IPR036390">
    <property type="entry name" value="WH_DNA-bd_sf"/>
</dbReference>
<dbReference type="GO" id="GO:0005634">
    <property type="term" value="C:nucleus"/>
    <property type="evidence" value="ECO:0007669"/>
    <property type="project" value="UniProtKB-SubCell"/>
</dbReference>
<proteinExistence type="predicted"/>
<keyword evidence="1 5" id="KW-0238">DNA-binding</keyword>
<dbReference type="Gene3D" id="1.10.10.10">
    <property type="entry name" value="Winged helix-like DNA-binding domain superfamily/Winged helix DNA-binding domain"/>
    <property type="match status" value="1"/>
</dbReference>
<evidence type="ECO:0000256" key="1">
    <source>
        <dbReference type="ARBA" id="ARBA00023125"/>
    </source>
</evidence>
<dbReference type="InterPro" id="IPR036388">
    <property type="entry name" value="WH-like_DNA-bd_sf"/>
</dbReference>
<comment type="function">
    <text evidence="2">Transcription factor. Plays a role in embryogenesis and later development, perhaps acting redundantly with forkhead protein pes-1.</text>
</comment>
<evidence type="ECO:0000259" key="7">
    <source>
        <dbReference type="PROSITE" id="PS50039"/>
    </source>
</evidence>
<dbReference type="EMBL" id="CAJGYM010000173">
    <property type="protein sequence ID" value="CAD6199410.1"/>
    <property type="molecule type" value="Genomic_DNA"/>
</dbReference>
<evidence type="ECO:0000313" key="9">
    <source>
        <dbReference type="Proteomes" id="UP000835052"/>
    </source>
</evidence>
<dbReference type="PROSITE" id="PS00658">
    <property type="entry name" value="FORK_HEAD_2"/>
    <property type="match status" value="1"/>
</dbReference>
<keyword evidence="5" id="KW-0539">Nucleus</keyword>
<dbReference type="SMART" id="SM00339">
    <property type="entry name" value="FH"/>
    <property type="match status" value="1"/>
</dbReference>
<dbReference type="CDD" id="cd20021">
    <property type="entry name" value="FH_FOXG"/>
    <property type="match status" value="1"/>
</dbReference>
<dbReference type="PANTHER" id="PTHR46617:SF3">
    <property type="entry name" value="FORKHEAD BOX PROTEIN G1"/>
    <property type="match status" value="1"/>
</dbReference>
<dbReference type="Pfam" id="PF00250">
    <property type="entry name" value="Forkhead"/>
    <property type="match status" value="1"/>
</dbReference>
<feature type="DNA-binding region" description="Fork-head" evidence="5">
    <location>
        <begin position="218"/>
        <end position="313"/>
    </location>
</feature>
<dbReference type="InterPro" id="IPR018122">
    <property type="entry name" value="TF_fork_head_CS_1"/>
</dbReference>
<feature type="region of interest" description="Disordered" evidence="6">
    <location>
        <begin position="149"/>
        <end position="216"/>
    </location>
</feature>
<dbReference type="SUPFAM" id="SSF46785">
    <property type="entry name" value="Winged helix' DNA-binding domain"/>
    <property type="match status" value="1"/>
</dbReference>
<evidence type="ECO:0000256" key="5">
    <source>
        <dbReference type="PROSITE-ProRule" id="PRU00089"/>
    </source>
</evidence>
<evidence type="ECO:0000256" key="6">
    <source>
        <dbReference type="SAM" id="MobiDB-lite"/>
    </source>
</evidence>
<feature type="compositionally biased region" description="Basic and acidic residues" evidence="6">
    <location>
        <begin position="185"/>
        <end position="210"/>
    </location>
</feature>
<evidence type="ECO:0000313" key="8">
    <source>
        <dbReference type="EMBL" id="CAD6199410.1"/>
    </source>
</evidence>
<dbReference type="PROSITE" id="PS50039">
    <property type="entry name" value="FORK_HEAD_3"/>
    <property type="match status" value="1"/>
</dbReference>
<dbReference type="PANTHER" id="PTHR46617">
    <property type="entry name" value="FORKHEAD BOX PROTEIN G1"/>
    <property type="match status" value="1"/>
</dbReference>
<dbReference type="PROSITE" id="PS00657">
    <property type="entry name" value="FORK_HEAD_1"/>
    <property type="match status" value="1"/>
</dbReference>
<dbReference type="InterPro" id="IPR047208">
    <property type="entry name" value="FOXG1"/>
</dbReference>
<feature type="domain" description="Fork-head" evidence="7">
    <location>
        <begin position="218"/>
        <end position="313"/>
    </location>
</feature>
<dbReference type="Proteomes" id="UP000835052">
    <property type="component" value="Unassembled WGS sequence"/>
</dbReference>
<protein>
    <recommendedName>
        <fullName evidence="3">Forkhead box protein fkh-2</fullName>
    </recommendedName>
    <alternativeName>
        <fullName evidence="4">Forkhead transcription factor family member fkh-2</fullName>
    </alternativeName>
</protein>
<dbReference type="InterPro" id="IPR030456">
    <property type="entry name" value="TF_fork_head_CS_2"/>
</dbReference>
<keyword evidence="9" id="KW-1185">Reference proteome</keyword>
<gene>
    <name evidence="8" type="ORF">CAUJ_LOCUS15313</name>
</gene>
<evidence type="ECO:0000256" key="3">
    <source>
        <dbReference type="ARBA" id="ARBA00071019"/>
    </source>
</evidence>
<dbReference type="OrthoDB" id="6230630at2759"/>
<name>A0A8S1HTH8_9PELO</name>
<evidence type="ECO:0000256" key="2">
    <source>
        <dbReference type="ARBA" id="ARBA00056063"/>
    </source>
</evidence>